<sequence>MAPNIDSHITLEDIRRLFKEEVSEIVRKQVTHELEAIKDSLNFFNEKYEELRNKLENKVDIISKLESDNESLRTMLKEVSARLSATEQQMRENNLEINGIPENRSENLNSVFTQLTKIIDCQVDDNETIHITRVAKAARDNDKPRTVIVKLRSQRSRDSILAAVTKFNKKNTTDKLNSHHLGIGGSRKAVFVAEHLTLENKRIHAATRIKCKELNYKFVWVRNGRIYVRKDETHQAIFIRNLDSLKLVN</sequence>
<keyword evidence="2" id="KW-1185">Reference proteome</keyword>
<gene>
    <name evidence="1" type="ORF">K1T71_013507</name>
</gene>
<reference evidence="1 2" key="1">
    <citation type="journal article" date="2021" name="Front. Genet.">
        <title>Chromosome-Level Genome Assembly Reveals Significant Gene Expansion in the Toll and IMD Signaling Pathways of Dendrolimus kikuchii.</title>
        <authorList>
            <person name="Zhou J."/>
            <person name="Wu P."/>
            <person name="Xiong Z."/>
            <person name="Liu N."/>
            <person name="Zhao N."/>
            <person name="Ji M."/>
            <person name="Qiu Y."/>
            <person name="Yang B."/>
        </authorList>
    </citation>
    <scope>NUCLEOTIDE SEQUENCE [LARGE SCALE GENOMIC DNA]</scope>
    <source>
        <strain evidence="1">Ann1</strain>
    </source>
</reference>
<accession>A0ACC1CGK6</accession>
<name>A0ACC1CGK6_9NEOP</name>
<proteinExistence type="predicted"/>
<comment type="caution">
    <text evidence="1">The sequence shown here is derived from an EMBL/GenBank/DDBJ whole genome shotgun (WGS) entry which is preliminary data.</text>
</comment>
<protein>
    <submittedName>
        <fullName evidence="1">Uncharacterized protein</fullName>
    </submittedName>
</protein>
<evidence type="ECO:0000313" key="2">
    <source>
        <dbReference type="Proteomes" id="UP000824533"/>
    </source>
</evidence>
<dbReference type="EMBL" id="CM034412">
    <property type="protein sequence ID" value="KAJ0170735.1"/>
    <property type="molecule type" value="Genomic_DNA"/>
</dbReference>
<dbReference type="Proteomes" id="UP000824533">
    <property type="component" value="Linkage Group LG26"/>
</dbReference>
<organism evidence="1 2">
    <name type="scientific">Dendrolimus kikuchii</name>
    <dbReference type="NCBI Taxonomy" id="765133"/>
    <lineage>
        <taxon>Eukaryota</taxon>
        <taxon>Metazoa</taxon>
        <taxon>Ecdysozoa</taxon>
        <taxon>Arthropoda</taxon>
        <taxon>Hexapoda</taxon>
        <taxon>Insecta</taxon>
        <taxon>Pterygota</taxon>
        <taxon>Neoptera</taxon>
        <taxon>Endopterygota</taxon>
        <taxon>Lepidoptera</taxon>
        <taxon>Glossata</taxon>
        <taxon>Ditrysia</taxon>
        <taxon>Bombycoidea</taxon>
        <taxon>Lasiocampidae</taxon>
        <taxon>Dendrolimus</taxon>
    </lineage>
</organism>
<evidence type="ECO:0000313" key="1">
    <source>
        <dbReference type="EMBL" id="KAJ0170735.1"/>
    </source>
</evidence>